<dbReference type="EMBL" id="BSYR01000019">
    <property type="protein sequence ID" value="GMI83403.1"/>
    <property type="molecule type" value="Genomic_DNA"/>
</dbReference>
<evidence type="ECO:0000313" key="2">
    <source>
        <dbReference type="EMBL" id="GMI83403.1"/>
    </source>
</evidence>
<keyword evidence="3" id="KW-1185">Reference proteome</keyword>
<evidence type="ECO:0000256" key="1">
    <source>
        <dbReference type="SAM" id="MobiDB-lite"/>
    </source>
</evidence>
<feature type="region of interest" description="Disordered" evidence="1">
    <location>
        <begin position="1"/>
        <end position="29"/>
    </location>
</feature>
<reference evidence="2" key="1">
    <citation type="submission" date="2023-05" db="EMBL/GenBank/DDBJ databases">
        <title>Genome and transcriptome analyses reveal genes involved in the formation of fine ridges on petal epidermal cells in Hibiscus trionum.</title>
        <authorList>
            <person name="Koshimizu S."/>
            <person name="Masuda S."/>
            <person name="Ishii T."/>
            <person name="Shirasu K."/>
            <person name="Hoshino A."/>
            <person name="Arita M."/>
        </authorList>
    </citation>
    <scope>NUCLEOTIDE SEQUENCE</scope>
    <source>
        <strain evidence="2">Hamamatsu line</strain>
    </source>
</reference>
<accession>A0A9W7M0R5</accession>
<feature type="compositionally biased region" description="Basic residues" evidence="1">
    <location>
        <begin position="1"/>
        <end position="14"/>
    </location>
</feature>
<proteinExistence type="predicted"/>
<protein>
    <submittedName>
        <fullName evidence="2">Uncharacterized protein</fullName>
    </submittedName>
</protein>
<organism evidence="2 3">
    <name type="scientific">Hibiscus trionum</name>
    <name type="common">Flower of an hour</name>
    <dbReference type="NCBI Taxonomy" id="183268"/>
    <lineage>
        <taxon>Eukaryota</taxon>
        <taxon>Viridiplantae</taxon>
        <taxon>Streptophyta</taxon>
        <taxon>Embryophyta</taxon>
        <taxon>Tracheophyta</taxon>
        <taxon>Spermatophyta</taxon>
        <taxon>Magnoliopsida</taxon>
        <taxon>eudicotyledons</taxon>
        <taxon>Gunneridae</taxon>
        <taxon>Pentapetalae</taxon>
        <taxon>rosids</taxon>
        <taxon>malvids</taxon>
        <taxon>Malvales</taxon>
        <taxon>Malvaceae</taxon>
        <taxon>Malvoideae</taxon>
        <taxon>Hibiscus</taxon>
    </lineage>
</organism>
<comment type="caution">
    <text evidence="2">The sequence shown here is derived from an EMBL/GenBank/DDBJ whole genome shotgun (WGS) entry which is preliminary data.</text>
</comment>
<evidence type="ECO:0000313" key="3">
    <source>
        <dbReference type="Proteomes" id="UP001165190"/>
    </source>
</evidence>
<dbReference type="Proteomes" id="UP001165190">
    <property type="component" value="Unassembled WGS sequence"/>
</dbReference>
<name>A0A9W7M0R5_HIBTR</name>
<dbReference type="AlphaFoldDB" id="A0A9W7M0R5"/>
<sequence>MGKKSRSKKKRQEKQRHDPVDDNNPTNTSISTYLDITSLSLNDDVSHQIVPSFFYIWKHDQELVNTQNTSAK</sequence>
<gene>
    <name evidence="2" type="ORF">HRI_002009600</name>
</gene>